<dbReference type="InParanoid" id="Q7PYY9"/>
<reference evidence="2" key="2">
    <citation type="submission" date="2002-03" db="EMBL/GenBank/DDBJ databases">
        <authorList>
            <consortium name="The Anopheles Genome Sequencing Consortium"/>
        </authorList>
    </citation>
    <scope>NUCLEOTIDE SEQUENCE</scope>
    <source>
        <strain evidence="2">PEST</strain>
    </source>
</reference>
<feature type="chain" id="PRO_5014588002" evidence="1">
    <location>
        <begin position="20"/>
        <end position="100"/>
    </location>
</feature>
<reference evidence="2" key="1">
    <citation type="journal article" date="2002" name="Science">
        <title>The genome sequence of the malaria mosquito Anopheles gambiae.</title>
        <authorList>
            <person name="Holt R.A."/>
            <person name="Subramanian G.M."/>
            <person name="Halpern A."/>
            <person name="Sutton G.G."/>
            <person name="Charlab R."/>
            <person name="Nusskern D.R."/>
            <person name="Wincker P."/>
            <person name="Clark A.G."/>
            <person name="Ribeiro J.M."/>
            <person name="Wides R."/>
            <person name="Salzberg S.L."/>
            <person name="Loftus B."/>
            <person name="Yandell M."/>
            <person name="Majoros W.H."/>
            <person name="Rusch D.B."/>
            <person name="Lai Z."/>
            <person name="Kraft C.L."/>
            <person name="Abril J.F."/>
            <person name="Anthouard V."/>
            <person name="Arensburger P."/>
            <person name="Atkinson P.W."/>
            <person name="Baden H."/>
            <person name="de Berardinis V."/>
            <person name="Baldwin D."/>
            <person name="Benes V."/>
            <person name="Biedler J."/>
            <person name="Blass C."/>
            <person name="Bolanos R."/>
            <person name="Boscus D."/>
            <person name="Barnstead M."/>
            <person name="Cai S."/>
            <person name="Center A."/>
            <person name="Chaturverdi K."/>
            <person name="Christophides G.K."/>
            <person name="Chrystal M.A."/>
            <person name="Clamp M."/>
            <person name="Cravchik A."/>
            <person name="Curwen V."/>
            <person name="Dana A."/>
            <person name="Delcher A."/>
            <person name="Dew I."/>
            <person name="Evans C.A."/>
            <person name="Flanigan M."/>
            <person name="Grundschober-Freimoser A."/>
            <person name="Friedli L."/>
            <person name="Gu Z."/>
            <person name="Guan P."/>
            <person name="Guigo R."/>
            <person name="Hillenmeyer M.E."/>
            <person name="Hladun S.L."/>
            <person name="Hogan J.R."/>
            <person name="Hong Y.S."/>
            <person name="Hoover J."/>
            <person name="Jaillon O."/>
            <person name="Ke Z."/>
            <person name="Kodira C."/>
            <person name="Kokoza E."/>
            <person name="Koutsos A."/>
            <person name="Letunic I."/>
            <person name="Levitsky A."/>
            <person name="Liang Y."/>
            <person name="Lin J.J."/>
            <person name="Lobo N.F."/>
            <person name="Lopez J.R."/>
            <person name="Malek J.A."/>
            <person name="McIntosh T.C."/>
            <person name="Meister S."/>
            <person name="Miller J."/>
            <person name="Mobarry C."/>
            <person name="Mongin E."/>
            <person name="Murphy S.D."/>
            <person name="O'Brochta D.A."/>
            <person name="Pfannkoch C."/>
            <person name="Qi R."/>
            <person name="Regier M.A."/>
            <person name="Remington K."/>
            <person name="Shao H."/>
            <person name="Sharakhova M.V."/>
            <person name="Sitter C.D."/>
            <person name="Shetty J."/>
            <person name="Smith T.J."/>
            <person name="Strong R."/>
            <person name="Sun J."/>
            <person name="Thomasova D."/>
            <person name="Ton L.Q."/>
            <person name="Topalis P."/>
            <person name="Tu Z."/>
            <person name="Unger M.F."/>
            <person name="Walenz B."/>
            <person name="Wang A."/>
            <person name="Wang J."/>
            <person name="Wang M."/>
            <person name="Wang X."/>
            <person name="Woodford K.J."/>
            <person name="Wortman J.R."/>
            <person name="Wu M."/>
            <person name="Yao A."/>
            <person name="Zdobnov E.M."/>
            <person name="Zhang H."/>
            <person name="Zhao Q."/>
            <person name="Zhao S."/>
            <person name="Zhu S.C."/>
            <person name="Zhimulev I."/>
            <person name="Coluzzi M."/>
            <person name="della Torre A."/>
            <person name="Roth C.W."/>
            <person name="Louis C."/>
            <person name="Kalush F."/>
            <person name="Mural R.J."/>
            <person name="Myers E.W."/>
            <person name="Adams M.D."/>
            <person name="Smith H.O."/>
            <person name="Broder S."/>
            <person name="Gardner M.J."/>
            <person name="Fraser C.M."/>
            <person name="Birney E."/>
            <person name="Bork P."/>
            <person name="Brey P.T."/>
            <person name="Venter J.C."/>
            <person name="Weissenbach J."/>
            <person name="Kafatos F.C."/>
            <person name="Collins F.H."/>
            <person name="Hoffman S.L."/>
        </authorList>
    </citation>
    <scope>NUCLEOTIDE SEQUENCE [LARGE SCALE GENOMIC DNA]</scope>
    <source>
        <strain evidence="2">PEST</strain>
    </source>
</reference>
<reference evidence="2" key="3">
    <citation type="journal article" date="2004" name="Trends Parasitol.">
        <title>The Anopheles gambiae genome: an update.</title>
        <authorList>
            <person name="Mongin E."/>
            <person name="Louis C."/>
            <person name="Holt R.A."/>
            <person name="Birney E."/>
            <person name="Collins F.H."/>
        </authorList>
    </citation>
    <scope>NUCLEOTIDE SEQUENCE</scope>
    <source>
        <strain evidence="2">PEST</strain>
    </source>
</reference>
<accession>Q7PYY9</accession>
<feature type="non-terminal residue" evidence="2">
    <location>
        <position position="100"/>
    </location>
</feature>
<gene>
    <name evidence="2" type="ORF">AgaP_AGAP011651</name>
</gene>
<proteinExistence type="predicted"/>
<dbReference type="AlphaFoldDB" id="Q7PYY9"/>
<dbReference type="HOGENOM" id="CLU_2313031_0_0_1"/>
<reference evidence="2" key="5">
    <citation type="submission" date="2011-05" db="EMBL/GenBank/DDBJ databases">
        <authorList>
            <consortium name="VectorBase"/>
        </authorList>
    </citation>
    <scope>NUCLEOTIDE SEQUENCE</scope>
    <source>
        <strain evidence="2">PEST</strain>
    </source>
</reference>
<organism evidence="2">
    <name type="scientific">Anopheles gambiae</name>
    <name type="common">African malaria mosquito</name>
    <dbReference type="NCBI Taxonomy" id="7165"/>
    <lineage>
        <taxon>Eukaryota</taxon>
        <taxon>Metazoa</taxon>
        <taxon>Ecdysozoa</taxon>
        <taxon>Arthropoda</taxon>
        <taxon>Hexapoda</taxon>
        <taxon>Insecta</taxon>
        <taxon>Pterygota</taxon>
        <taxon>Neoptera</taxon>
        <taxon>Endopterygota</taxon>
        <taxon>Diptera</taxon>
        <taxon>Nematocera</taxon>
        <taxon>Culicoidea</taxon>
        <taxon>Culicidae</taxon>
        <taxon>Anophelinae</taxon>
        <taxon>Anopheles</taxon>
    </lineage>
</organism>
<reference evidence="2" key="4">
    <citation type="journal article" date="2007" name="Genome Biol.">
        <title>Update of the Anopheles gambiae PEST genome assembly.</title>
        <authorList>
            <person name="Sharakhova M.V."/>
            <person name="Hammond M.P."/>
            <person name="Lobo N.F."/>
            <person name="Krzywinski J."/>
            <person name="Unger M.F."/>
            <person name="Hillenmeyer M.E."/>
            <person name="Bruggner R.V."/>
            <person name="Birney E."/>
            <person name="Collins F.H."/>
        </authorList>
    </citation>
    <scope>NUCLEOTIDE SEQUENCE</scope>
    <source>
        <strain evidence="2">PEST</strain>
    </source>
</reference>
<evidence type="ECO:0000313" key="2">
    <source>
        <dbReference type="EMBL" id="EAA00643.2"/>
    </source>
</evidence>
<protein>
    <submittedName>
        <fullName evidence="2">AGAP011651-PA</fullName>
    </submittedName>
</protein>
<dbReference type="PaxDb" id="7165-AGAP011651-PA"/>
<dbReference type="EMBL" id="AAAB01008986">
    <property type="protein sequence ID" value="EAA00643.2"/>
    <property type="molecule type" value="Genomic_DNA"/>
</dbReference>
<dbReference type="VEuPathDB" id="VectorBase:AGAMI1_010367"/>
<feature type="signal peptide" evidence="1">
    <location>
        <begin position="1"/>
        <end position="19"/>
    </location>
</feature>
<name>Q7PYY9_ANOGA</name>
<keyword evidence="1" id="KW-0732">Signal</keyword>
<comment type="caution">
    <text evidence="2">The sequence shown here is derived from an EMBL/GenBank/DDBJ whole genome shotgun (WGS) entry which is preliminary data.</text>
</comment>
<dbReference type="VEuPathDB" id="VectorBase:AGAP029506"/>
<evidence type="ECO:0000256" key="1">
    <source>
        <dbReference type="SAM" id="SignalP"/>
    </source>
</evidence>
<sequence>MVVKGIVLLLVVLLGRAWTLIHTGRDVYNDENSALRLSALPSQTFNDLNELDLRISHCRLKPLNITISRSVVNVEEWSDERDDNVFYHLEVQWIQPNATV</sequence>